<keyword evidence="2" id="KW-1185">Reference proteome</keyword>
<dbReference type="GeneID" id="17260799"/>
<dbReference type="RefSeq" id="XP_005767383.1">
    <property type="nucleotide sequence ID" value="XM_005767326.1"/>
</dbReference>
<organism evidence="1 2">
    <name type="scientific">Emiliania huxleyi (strain CCMP1516)</name>
    <dbReference type="NCBI Taxonomy" id="280463"/>
    <lineage>
        <taxon>Eukaryota</taxon>
        <taxon>Haptista</taxon>
        <taxon>Haptophyta</taxon>
        <taxon>Prymnesiophyceae</taxon>
        <taxon>Isochrysidales</taxon>
        <taxon>Noelaerhabdaceae</taxon>
        <taxon>Emiliania</taxon>
    </lineage>
</organism>
<dbReference type="KEGG" id="ehx:EMIHUDRAFT_197639"/>
<sequence>MATDVQAAVRDPSGTAKGIAAAAGSEDGVLFNACLCCYNAVDLSDVVLCFKGRGQYLCLTYQGCVDVNTECLPIGMIDDDSNGSVCKLGLGCLTIGLTTDLSTPCCGQLHEMAR</sequence>
<evidence type="ECO:0000313" key="2">
    <source>
        <dbReference type="Proteomes" id="UP000013827"/>
    </source>
</evidence>
<evidence type="ECO:0008006" key="3">
    <source>
        <dbReference type="Google" id="ProtNLM"/>
    </source>
</evidence>
<protein>
    <recommendedName>
        <fullName evidence="3">Pherophorin domain-containing protein</fullName>
    </recommendedName>
</protein>
<name>A0A0D3IUL9_EMIH1</name>
<dbReference type="AlphaFoldDB" id="A0A0D3IUL9"/>
<reference evidence="1" key="2">
    <citation type="submission" date="2024-10" db="UniProtKB">
        <authorList>
            <consortium name="EnsemblProtists"/>
        </authorList>
    </citation>
    <scope>IDENTIFICATION</scope>
</reference>
<proteinExistence type="predicted"/>
<dbReference type="PaxDb" id="2903-EOD14954"/>
<reference evidence="2" key="1">
    <citation type="journal article" date="2013" name="Nature">
        <title>Pan genome of the phytoplankton Emiliania underpins its global distribution.</title>
        <authorList>
            <person name="Read B.A."/>
            <person name="Kegel J."/>
            <person name="Klute M.J."/>
            <person name="Kuo A."/>
            <person name="Lefebvre S.C."/>
            <person name="Maumus F."/>
            <person name="Mayer C."/>
            <person name="Miller J."/>
            <person name="Monier A."/>
            <person name="Salamov A."/>
            <person name="Young J."/>
            <person name="Aguilar M."/>
            <person name="Claverie J.M."/>
            <person name="Frickenhaus S."/>
            <person name="Gonzalez K."/>
            <person name="Herman E.K."/>
            <person name="Lin Y.C."/>
            <person name="Napier J."/>
            <person name="Ogata H."/>
            <person name="Sarno A.F."/>
            <person name="Shmutz J."/>
            <person name="Schroeder D."/>
            <person name="de Vargas C."/>
            <person name="Verret F."/>
            <person name="von Dassow P."/>
            <person name="Valentin K."/>
            <person name="Van de Peer Y."/>
            <person name="Wheeler G."/>
            <person name="Dacks J.B."/>
            <person name="Delwiche C.F."/>
            <person name="Dyhrman S.T."/>
            <person name="Glockner G."/>
            <person name="John U."/>
            <person name="Richards T."/>
            <person name="Worden A.Z."/>
            <person name="Zhang X."/>
            <person name="Grigoriev I.V."/>
            <person name="Allen A.E."/>
            <person name="Bidle K."/>
            <person name="Borodovsky M."/>
            <person name="Bowler C."/>
            <person name="Brownlee C."/>
            <person name="Cock J.M."/>
            <person name="Elias M."/>
            <person name="Gladyshev V.N."/>
            <person name="Groth M."/>
            <person name="Guda C."/>
            <person name="Hadaegh A."/>
            <person name="Iglesias-Rodriguez M.D."/>
            <person name="Jenkins J."/>
            <person name="Jones B.M."/>
            <person name="Lawson T."/>
            <person name="Leese F."/>
            <person name="Lindquist E."/>
            <person name="Lobanov A."/>
            <person name="Lomsadze A."/>
            <person name="Malik S.B."/>
            <person name="Marsh M.E."/>
            <person name="Mackinder L."/>
            <person name="Mock T."/>
            <person name="Mueller-Roeber B."/>
            <person name="Pagarete A."/>
            <person name="Parker M."/>
            <person name="Probert I."/>
            <person name="Quesneville H."/>
            <person name="Raines C."/>
            <person name="Rensing S.A."/>
            <person name="Riano-Pachon D.M."/>
            <person name="Richier S."/>
            <person name="Rokitta S."/>
            <person name="Shiraiwa Y."/>
            <person name="Soanes D.M."/>
            <person name="van der Giezen M."/>
            <person name="Wahlund T.M."/>
            <person name="Williams B."/>
            <person name="Wilson W."/>
            <person name="Wolfe G."/>
            <person name="Wurch L.L."/>
        </authorList>
    </citation>
    <scope>NUCLEOTIDE SEQUENCE</scope>
</reference>
<dbReference type="EnsemblProtists" id="EOD14954">
    <property type="protein sequence ID" value="EOD14954"/>
    <property type="gene ID" value="EMIHUDRAFT_197639"/>
</dbReference>
<accession>A0A0D3IUL9</accession>
<dbReference type="Proteomes" id="UP000013827">
    <property type="component" value="Unassembled WGS sequence"/>
</dbReference>
<evidence type="ECO:0000313" key="1">
    <source>
        <dbReference type="EnsemblProtists" id="EOD14954"/>
    </source>
</evidence>
<dbReference type="HOGENOM" id="CLU_2125778_0_0_1"/>